<evidence type="ECO:0000256" key="1">
    <source>
        <dbReference type="ARBA" id="ARBA00004141"/>
    </source>
</evidence>
<evidence type="ECO:0000313" key="8">
    <source>
        <dbReference type="EMBL" id="HIY68449.1"/>
    </source>
</evidence>
<feature type="transmembrane region" description="Helical" evidence="6">
    <location>
        <begin position="121"/>
        <end position="139"/>
    </location>
</feature>
<keyword evidence="5 6" id="KW-0472">Membrane</keyword>
<comment type="caution">
    <text evidence="8">The sequence shown here is derived from an EMBL/GenBank/DDBJ whole genome shotgun (WGS) entry which is preliminary data.</text>
</comment>
<feature type="transmembrane region" description="Helical" evidence="6">
    <location>
        <begin position="181"/>
        <end position="207"/>
    </location>
</feature>
<feature type="transmembrane region" description="Helical" evidence="6">
    <location>
        <begin position="7"/>
        <end position="32"/>
    </location>
</feature>
<accession>A0A9D2CC02</accession>
<evidence type="ECO:0000259" key="7">
    <source>
        <dbReference type="Pfam" id="PF00892"/>
    </source>
</evidence>
<sequence length="300" mass="31742">MNSLKGILWAALSSSTFGLAPLFTLLLLGVGYSSCEVLTYRWGVASICLIAFGVLSGRNFKLSRDELKSVLVLSLFRATTSFSLVIAYQNIASGVASTIHFMYPLAVALAMICFFQERGSVRIFLAVALSIVGAVLLSLGNEGFVRGNTTLGIVAAAVSVFSYGGYIVGVRRSRAVQIDSIVLTCYVMGIGALLFFIGGCCSGGVRIETDPRVWLYILGIAIPATAVSNMALVKAIKCIGPTMTSILGAMEPFTAVVIGILVFAEPFTGQGVAGILLIVASVTIVVWKERRSEGRAEISQ</sequence>
<name>A0A9D2CC02_9BACT</name>
<keyword evidence="3 6" id="KW-0812">Transmembrane</keyword>
<dbReference type="GO" id="GO:0016020">
    <property type="term" value="C:membrane"/>
    <property type="evidence" value="ECO:0007669"/>
    <property type="project" value="UniProtKB-SubCell"/>
</dbReference>
<evidence type="ECO:0000256" key="5">
    <source>
        <dbReference type="ARBA" id="ARBA00023136"/>
    </source>
</evidence>
<dbReference type="InterPro" id="IPR037185">
    <property type="entry name" value="EmrE-like"/>
</dbReference>
<evidence type="ECO:0000256" key="2">
    <source>
        <dbReference type="ARBA" id="ARBA00007362"/>
    </source>
</evidence>
<dbReference type="InterPro" id="IPR050638">
    <property type="entry name" value="AA-Vitamin_Transporters"/>
</dbReference>
<comment type="subcellular location">
    <subcellularLocation>
        <location evidence="1">Membrane</location>
        <topology evidence="1">Multi-pass membrane protein</topology>
    </subcellularLocation>
</comment>
<feature type="transmembrane region" description="Helical" evidence="6">
    <location>
        <begin position="213"/>
        <end position="233"/>
    </location>
</feature>
<gene>
    <name evidence="8" type="ORF">H9828_03425</name>
</gene>
<feature type="transmembrane region" description="Helical" evidence="6">
    <location>
        <begin position="69"/>
        <end position="88"/>
    </location>
</feature>
<dbReference type="Proteomes" id="UP000886844">
    <property type="component" value="Unassembled WGS sequence"/>
</dbReference>
<feature type="transmembrane region" description="Helical" evidence="6">
    <location>
        <begin position="94"/>
        <end position="114"/>
    </location>
</feature>
<feature type="domain" description="EamA" evidence="7">
    <location>
        <begin position="5"/>
        <end position="138"/>
    </location>
</feature>
<comment type="similarity">
    <text evidence="2">Belongs to the EamA transporter family.</text>
</comment>
<dbReference type="PANTHER" id="PTHR32322">
    <property type="entry name" value="INNER MEMBRANE TRANSPORTER"/>
    <property type="match status" value="1"/>
</dbReference>
<feature type="transmembrane region" description="Helical" evidence="6">
    <location>
        <begin position="270"/>
        <end position="287"/>
    </location>
</feature>
<dbReference type="InterPro" id="IPR000620">
    <property type="entry name" value="EamA_dom"/>
</dbReference>
<evidence type="ECO:0000256" key="4">
    <source>
        <dbReference type="ARBA" id="ARBA00022989"/>
    </source>
</evidence>
<evidence type="ECO:0000256" key="3">
    <source>
        <dbReference type="ARBA" id="ARBA00022692"/>
    </source>
</evidence>
<keyword evidence="4 6" id="KW-1133">Transmembrane helix</keyword>
<dbReference type="PANTHER" id="PTHR32322:SF2">
    <property type="entry name" value="EAMA DOMAIN-CONTAINING PROTEIN"/>
    <property type="match status" value="1"/>
</dbReference>
<dbReference type="AlphaFoldDB" id="A0A9D2CC02"/>
<evidence type="ECO:0000313" key="9">
    <source>
        <dbReference type="Proteomes" id="UP000886844"/>
    </source>
</evidence>
<feature type="transmembrane region" description="Helical" evidence="6">
    <location>
        <begin position="38"/>
        <end position="57"/>
    </location>
</feature>
<feature type="transmembrane region" description="Helical" evidence="6">
    <location>
        <begin position="245"/>
        <end position="264"/>
    </location>
</feature>
<protein>
    <submittedName>
        <fullName evidence="8">DMT family transporter</fullName>
    </submittedName>
</protein>
<feature type="transmembrane region" description="Helical" evidence="6">
    <location>
        <begin position="151"/>
        <end position="169"/>
    </location>
</feature>
<dbReference type="EMBL" id="DXDA01000028">
    <property type="protein sequence ID" value="HIY68449.1"/>
    <property type="molecule type" value="Genomic_DNA"/>
</dbReference>
<proteinExistence type="inferred from homology"/>
<reference evidence="8" key="1">
    <citation type="journal article" date="2021" name="PeerJ">
        <title>Extensive microbial diversity within the chicken gut microbiome revealed by metagenomics and culture.</title>
        <authorList>
            <person name="Gilroy R."/>
            <person name="Ravi A."/>
            <person name="Getino M."/>
            <person name="Pursley I."/>
            <person name="Horton D.L."/>
            <person name="Alikhan N.F."/>
            <person name="Baker D."/>
            <person name="Gharbi K."/>
            <person name="Hall N."/>
            <person name="Watson M."/>
            <person name="Adriaenssens E.M."/>
            <person name="Foster-Nyarko E."/>
            <person name="Jarju S."/>
            <person name="Secka A."/>
            <person name="Antonio M."/>
            <person name="Oren A."/>
            <person name="Chaudhuri R.R."/>
            <person name="La Ragione R."/>
            <person name="Hildebrand F."/>
            <person name="Pallen M.J."/>
        </authorList>
    </citation>
    <scope>NUCLEOTIDE SEQUENCE</scope>
    <source>
        <strain evidence="8">5134</strain>
    </source>
</reference>
<evidence type="ECO:0000256" key="6">
    <source>
        <dbReference type="SAM" id="Phobius"/>
    </source>
</evidence>
<dbReference type="SUPFAM" id="SSF103481">
    <property type="entry name" value="Multidrug resistance efflux transporter EmrE"/>
    <property type="match status" value="2"/>
</dbReference>
<reference evidence="8" key="2">
    <citation type="submission" date="2021-04" db="EMBL/GenBank/DDBJ databases">
        <authorList>
            <person name="Gilroy R."/>
        </authorList>
    </citation>
    <scope>NUCLEOTIDE SEQUENCE</scope>
    <source>
        <strain evidence="8">5134</strain>
    </source>
</reference>
<dbReference type="Pfam" id="PF00892">
    <property type="entry name" value="EamA"/>
    <property type="match status" value="2"/>
</dbReference>
<organism evidence="8 9">
    <name type="scientific">Candidatus Alistipes intestinigallinarum</name>
    <dbReference type="NCBI Taxonomy" id="2838440"/>
    <lineage>
        <taxon>Bacteria</taxon>
        <taxon>Pseudomonadati</taxon>
        <taxon>Bacteroidota</taxon>
        <taxon>Bacteroidia</taxon>
        <taxon>Bacteroidales</taxon>
        <taxon>Rikenellaceae</taxon>
        <taxon>Alistipes</taxon>
    </lineage>
</organism>
<feature type="domain" description="EamA" evidence="7">
    <location>
        <begin position="151"/>
        <end position="286"/>
    </location>
</feature>